<dbReference type="EMBL" id="JBHMEA010000044">
    <property type="protein sequence ID" value="MFB9232931.1"/>
    <property type="molecule type" value="Genomic_DNA"/>
</dbReference>
<keyword evidence="4" id="KW-0788">Thiol protease</keyword>
<sequence length="274" mass="29682">MDRRLIPANERVAALHLKGKVEAEQYLKGAARQVTASEANLLRAPGGKRDRQLLMGERVTAYEDRAGYAFVQAARDGYVGYVDSLAIGPAQSMTHWIASRSTHIYSTANFKSPETGTLSFGCEVCARSQAENFVEIGDGQFLPLQHLLEIGEGLQDMVSVAEMFLGTPYLWGGNSGTGIDCSGLLQAACLACGIPCPRDSDQQEAQLGKELPKETPLERGDLVFWKGHVGLMLDGEILLHANAHHMVVAVEPLTEAISRISAKEFGDVTAVKRL</sequence>
<keyword evidence="7" id="KW-1185">Reference proteome</keyword>
<keyword evidence="3" id="KW-0378">Hydrolase</keyword>
<dbReference type="InterPro" id="IPR051794">
    <property type="entry name" value="PG_Endopeptidase_C40"/>
</dbReference>
<evidence type="ECO:0000256" key="4">
    <source>
        <dbReference type="ARBA" id="ARBA00022807"/>
    </source>
</evidence>
<dbReference type="InterPro" id="IPR000064">
    <property type="entry name" value="NLP_P60_dom"/>
</dbReference>
<accession>A0ABV5JHI7</accession>
<evidence type="ECO:0000259" key="5">
    <source>
        <dbReference type="PROSITE" id="PS51935"/>
    </source>
</evidence>
<dbReference type="Proteomes" id="UP001589683">
    <property type="component" value="Unassembled WGS sequence"/>
</dbReference>
<dbReference type="Gene3D" id="3.90.1720.10">
    <property type="entry name" value="endopeptidase domain like (from Nostoc punctiforme)"/>
    <property type="match status" value="1"/>
</dbReference>
<gene>
    <name evidence="6" type="ORF">ACFFUT_14150</name>
</gene>
<keyword evidence="2" id="KW-0645">Protease</keyword>
<evidence type="ECO:0000256" key="1">
    <source>
        <dbReference type="ARBA" id="ARBA00007074"/>
    </source>
</evidence>
<dbReference type="PANTHER" id="PTHR47359">
    <property type="entry name" value="PEPTIDOGLYCAN DL-ENDOPEPTIDASE CWLO"/>
    <property type="match status" value="1"/>
</dbReference>
<comment type="caution">
    <text evidence="6">The sequence shown here is derived from an EMBL/GenBank/DDBJ whole genome shotgun (WGS) entry which is preliminary data.</text>
</comment>
<dbReference type="Pfam" id="PF00877">
    <property type="entry name" value="NLPC_P60"/>
    <property type="match status" value="1"/>
</dbReference>
<feature type="domain" description="NlpC/P60" evidence="5">
    <location>
        <begin position="151"/>
        <end position="274"/>
    </location>
</feature>
<comment type="similarity">
    <text evidence="1">Belongs to the peptidase C40 family.</text>
</comment>
<dbReference type="InterPro" id="IPR038765">
    <property type="entry name" value="Papain-like_cys_pep_sf"/>
</dbReference>
<dbReference type="RefSeq" id="WP_213887066.1">
    <property type="nucleotide sequence ID" value="NZ_JAGFNU010000001.1"/>
</dbReference>
<evidence type="ECO:0000256" key="2">
    <source>
        <dbReference type="ARBA" id="ARBA00022670"/>
    </source>
</evidence>
<dbReference type="Pfam" id="PF18348">
    <property type="entry name" value="SH3_16"/>
    <property type="match status" value="1"/>
</dbReference>
<evidence type="ECO:0000256" key="3">
    <source>
        <dbReference type="ARBA" id="ARBA00022801"/>
    </source>
</evidence>
<evidence type="ECO:0000313" key="7">
    <source>
        <dbReference type="Proteomes" id="UP001589683"/>
    </source>
</evidence>
<dbReference type="PROSITE" id="PS51935">
    <property type="entry name" value="NLPC_P60"/>
    <property type="match status" value="1"/>
</dbReference>
<proteinExistence type="inferred from homology"/>
<name>A0ABV5JHI7_9RHOB</name>
<dbReference type="SUPFAM" id="SSF54001">
    <property type="entry name" value="Cysteine proteinases"/>
    <property type="match status" value="1"/>
</dbReference>
<evidence type="ECO:0000313" key="6">
    <source>
        <dbReference type="EMBL" id="MFB9232931.1"/>
    </source>
</evidence>
<reference evidence="6 7" key="1">
    <citation type="submission" date="2024-09" db="EMBL/GenBank/DDBJ databases">
        <authorList>
            <person name="Sun Q."/>
            <person name="Mori K."/>
        </authorList>
    </citation>
    <scope>NUCLEOTIDE SEQUENCE [LARGE SCALE GENOMIC DNA]</scope>
    <source>
        <strain evidence="6 7">CECT 8726</strain>
    </source>
</reference>
<dbReference type="PANTHER" id="PTHR47359:SF3">
    <property type="entry name" value="NLP_P60 DOMAIN-CONTAINING PROTEIN-RELATED"/>
    <property type="match status" value="1"/>
</dbReference>
<protein>
    <submittedName>
        <fullName evidence="6">NlpC/P60 family protein</fullName>
    </submittedName>
</protein>
<dbReference type="InterPro" id="IPR041382">
    <property type="entry name" value="SH3_16"/>
</dbReference>
<organism evidence="6 7">
    <name type="scientific">Pseudohalocynthiibacter aestuariivivens</name>
    <dbReference type="NCBI Taxonomy" id="1591409"/>
    <lineage>
        <taxon>Bacteria</taxon>
        <taxon>Pseudomonadati</taxon>
        <taxon>Pseudomonadota</taxon>
        <taxon>Alphaproteobacteria</taxon>
        <taxon>Rhodobacterales</taxon>
        <taxon>Paracoccaceae</taxon>
        <taxon>Pseudohalocynthiibacter</taxon>
    </lineage>
</organism>